<sequence>MRLAFLLLGLLAIAATARKTNFYKYQKRAENPDNNLAVIPNSTEYWFEVPIDHFAYGFGDTYKMRYEVNLDNYKPGGPIFFYVGNEGKIESFMSATGIMWDIAPMFNAAVIFAEHR</sequence>
<evidence type="ECO:0000313" key="8">
    <source>
        <dbReference type="Proteomes" id="UP001177023"/>
    </source>
</evidence>
<comment type="caution">
    <text evidence="7">The sequence shown here is derived from an EMBL/GenBank/DDBJ whole genome shotgun (WGS) entry which is preliminary data.</text>
</comment>
<feature type="non-terminal residue" evidence="7">
    <location>
        <position position="116"/>
    </location>
</feature>
<dbReference type="GO" id="GO:0008239">
    <property type="term" value="F:dipeptidyl-peptidase activity"/>
    <property type="evidence" value="ECO:0007669"/>
    <property type="project" value="TreeGrafter"/>
</dbReference>
<comment type="similarity">
    <text evidence="1">Belongs to the peptidase S28 family.</text>
</comment>
<reference evidence="7" key="1">
    <citation type="submission" date="2023-06" db="EMBL/GenBank/DDBJ databases">
        <authorList>
            <person name="Delattre M."/>
        </authorList>
    </citation>
    <scope>NUCLEOTIDE SEQUENCE</scope>
    <source>
        <strain evidence="7">AF72</strain>
    </source>
</reference>
<evidence type="ECO:0000313" key="7">
    <source>
        <dbReference type="EMBL" id="CAJ0579058.1"/>
    </source>
</evidence>
<evidence type="ECO:0000256" key="4">
    <source>
        <dbReference type="ARBA" id="ARBA00022801"/>
    </source>
</evidence>
<evidence type="ECO:0000256" key="1">
    <source>
        <dbReference type="ARBA" id="ARBA00011079"/>
    </source>
</evidence>
<accession>A0AA36D113</accession>
<keyword evidence="8" id="KW-1185">Reference proteome</keyword>
<keyword evidence="2" id="KW-0645">Protease</keyword>
<protein>
    <submittedName>
        <fullName evidence="7">Uncharacterized protein</fullName>
    </submittedName>
</protein>
<proteinExistence type="inferred from homology"/>
<dbReference type="InterPro" id="IPR008758">
    <property type="entry name" value="Peptidase_S28"/>
</dbReference>
<evidence type="ECO:0000256" key="3">
    <source>
        <dbReference type="ARBA" id="ARBA00022729"/>
    </source>
</evidence>
<dbReference type="GO" id="GO:0070008">
    <property type="term" value="F:serine-type exopeptidase activity"/>
    <property type="evidence" value="ECO:0007669"/>
    <property type="project" value="InterPro"/>
</dbReference>
<gene>
    <name evidence="7" type="ORF">MSPICULIGERA_LOCUS17291</name>
</gene>
<evidence type="ECO:0000256" key="5">
    <source>
        <dbReference type="ARBA" id="ARBA00023180"/>
    </source>
</evidence>
<keyword evidence="5" id="KW-0325">Glycoprotein</keyword>
<dbReference type="Gene3D" id="3.40.50.1820">
    <property type="entry name" value="alpha/beta hydrolase"/>
    <property type="match status" value="1"/>
</dbReference>
<dbReference type="Pfam" id="PF05577">
    <property type="entry name" value="Peptidase_S28"/>
    <property type="match status" value="1"/>
</dbReference>
<evidence type="ECO:0000256" key="6">
    <source>
        <dbReference type="SAM" id="SignalP"/>
    </source>
</evidence>
<dbReference type="InterPro" id="IPR029058">
    <property type="entry name" value="AB_hydrolase_fold"/>
</dbReference>
<dbReference type="PANTHER" id="PTHR11010">
    <property type="entry name" value="PROTEASE S28 PRO-X CARBOXYPEPTIDASE-RELATED"/>
    <property type="match status" value="1"/>
</dbReference>
<keyword evidence="4" id="KW-0378">Hydrolase</keyword>
<organism evidence="7 8">
    <name type="scientific">Mesorhabditis spiculigera</name>
    <dbReference type="NCBI Taxonomy" id="96644"/>
    <lineage>
        <taxon>Eukaryota</taxon>
        <taxon>Metazoa</taxon>
        <taxon>Ecdysozoa</taxon>
        <taxon>Nematoda</taxon>
        <taxon>Chromadorea</taxon>
        <taxon>Rhabditida</taxon>
        <taxon>Rhabditina</taxon>
        <taxon>Rhabditomorpha</taxon>
        <taxon>Rhabditoidea</taxon>
        <taxon>Rhabditidae</taxon>
        <taxon>Mesorhabditinae</taxon>
        <taxon>Mesorhabditis</taxon>
    </lineage>
</organism>
<dbReference type="EMBL" id="CATQJA010002655">
    <property type="protein sequence ID" value="CAJ0579058.1"/>
    <property type="molecule type" value="Genomic_DNA"/>
</dbReference>
<feature type="signal peptide" evidence="6">
    <location>
        <begin position="1"/>
        <end position="17"/>
    </location>
</feature>
<dbReference type="PANTHER" id="PTHR11010:SF104">
    <property type="entry name" value="SERINE PROTEASE PCP-1-RELATED"/>
    <property type="match status" value="1"/>
</dbReference>
<keyword evidence="3 6" id="KW-0732">Signal</keyword>
<feature type="chain" id="PRO_5041390087" evidence="6">
    <location>
        <begin position="18"/>
        <end position="116"/>
    </location>
</feature>
<dbReference type="Proteomes" id="UP001177023">
    <property type="component" value="Unassembled WGS sequence"/>
</dbReference>
<dbReference type="AlphaFoldDB" id="A0AA36D113"/>
<name>A0AA36D113_9BILA</name>
<dbReference type="GO" id="GO:0006508">
    <property type="term" value="P:proteolysis"/>
    <property type="evidence" value="ECO:0007669"/>
    <property type="project" value="UniProtKB-KW"/>
</dbReference>
<evidence type="ECO:0000256" key="2">
    <source>
        <dbReference type="ARBA" id="ARBA00022670"/>
    </source>
</evidence>